<name>A0ABV9K7K3_9PORP</name>
<feature type="domain" description="DNA2/NAM7 helicase helicase" evidence="1">
    <location>
        <begin position="1312"/>
        <end position="1356"/>
    </location>
</feature>
<dbReference type="SUPFAM" id="SSF52980">
    <property type="entry name" value="Restriction endonuclease-like"/>
    <property type="match status" value="1"/>
</dbReference>
<sequence length="1939" mass="221738">MEANCYEINGSQKGKIYFDFLPCINYSMQHNHLEALIECKIINESDSTWQDIDFEISGKMFITSNTHIDMVPQGEEVQVEGLSIKANPSSLIELTEGIDEYFELKILRDSQIIFKKNFEINLMAYDQWSGLSIRPELLASFVTPNHPLLTEISNSASKFLEKWTESGSLDEYQSQDPNRVRLQIAAIYEALRSKSLIYATPPASFEKFGQRIRTVDKVLSEKLGTCIDLSVLFASCLEHIGINPILILTQGHCFVGAWLVNDSFYKPVSDDGSFLLKGASDGINEIVVLETTLITSSSAKSFDEAVSMGLKNLHNEDQFNYFIDIFSARINGIRPLPLRIYNDGWLLQNEGLSHENATKKVKQYDRYDLSNYDKSDTEVTRMTIWERKLLDFTLRNNLLNMKFGKKIIPLVSFSINKMEDYMQDGKSFKIYPFPILEAAQKDTNGAYSSRDYEQLEEHVIQGFDKKILYSFKGDNDLKNALKYIYRTSRTSMEENGANNLFLVLGVLKWFESEKSQQPRLAPILLLPIEIVRASGASGYIVRTRDEEIVLNTTLVELLKQQHEVNLSSLEELPRDEYGVDVKMILSVVRNKILTKKGWDVLDESMIGIFSFNKFVMWNDIHTNADKILQNDIIASLVEGKLKLPSNLDETDARKIDKEHRPEDYILPVDVDSSQLEAVIDSGLGKSFILYGPPGTGKSQTITNMIANALYQGKRVLFVAEKMAALSVVQSRLEKIGLAPFCLELHSNKANKSHFLKQMDEAINISHPKSPEEYKLISDELFEKRKALIDYVEALHTKHEFGLSLYDCITAYLSYPEDEIEIDLDQIAEISQIKIAEYEESIKRLDTIFRISGNPSKSPIKFMDIKDGSTKAEQLLFSYIKECLNLLSTWTKDKNTFSNYWGFEVIENEKGINWLNQLLNLLSDLPYFSEKLCCLPLDGKMLQDITNAIEAGNQNEIKTKELVSTYSEKIIDLDIDQLETEWNEINSKWFLPKLFAKKAFFKKMSKYKEGFDENDLHDLVTKSRDCLKYREIYKSQYDTVSDLFGSLAYYEKEEWSTMKEVIDKLPLILDLTVQMGELYNLTNQEAAKTIGQAIKGNWNSFTKQHLDTFVQLANKGKKILDSLKQMTTIATFNIEDTDWSNSLPKCLESILKNQDNFVNWYAWCKQKHLLEENGLSDVVEYILEHDISGEKASMAFSKGLYHKLALKIINTTEGLRFFNGLLFEETIQKYRQLAKDFQEISKQELFCKLAANVPSITMAAHDSSEVGILKRNIRNRGRGMSIRKIIDKVPNLLPKLCPCMLMSPISVAQYIDLDNEKFDLVIFDEASQIPTSQSVGAIARGKSLVVVGDPKQMPPTSFFSASQVDEEEAHMDDLESILDDCIALSMPSKYLSWHYRSKHESLIAFSNTQYYDGRLITFPSVDDQVTKVTLRKIDGVYDKGKTRSNKAEAEAIVEEVKRRLSDPTLSKYSIGVVSFSKVQQNLIEDILCDELAKDANLEKLAYECEEPIFVKNLENVQGDERDVILFSIGYGPDKYGKVSMNFGPLNNEGGERRLNVAVSRSRYEMVVFSTLRSEQIDLKKTNALGVEGLKKFLEFAEKGSVPIPSNIVKKSTLSGISQEIAKALESQGYKVNINIGLSKFKIDIAVINPDDPTKYILGILCDGNNYFETKTVRDREVVQPSVLKMLQWNLMHIWSLDWFMRRDEVLNSITKRIDDIKNNRLPQQDNIIKSNIPKLNTSSIKKEEIATNEEEELVSPLCKKYVFADSDNRYYCEDIDLLYDYYHEELKKDLLNIITLEQPITNGLLYKRVVKNWGMSRVSNRLQELVDNLLVELEIHKTSNGKNGFVCWKDKISSEEYEEYRIDSERDIQEIPYTEIANAMKDVLRQQIAMDKEDLKRVTAQQLGFARKGNNIDQATEFALSKLIEKGFSTLQEDKVSISN</sequence>
<dbReference type="Proteomes" id="UP001596020">
    <property type="component" value="Unassembled WGS sequence"/>
</dbReference>
<dbReference type="Pfam" id="PF13087">
    <property type="entry name" value="AAA_12"/>
    <property type="match status" value="1"/>
</dbReference>
<gene>
    <name evidence="4" type="ORF">ACFO3G_06140</name>
</gene>
<feature type="domain" description="Restriction endonuclease type II-like" evidence="3">
    <location>
        <begin position="1617"/>
        <end position="1712"/>
    </location>
</feature>
<evidence type="ECO:0000313" key="4">
    <source>
        <dbReference type="EMBL" id="MFC4666175.1"/>
    </source>
</evidence>
<dbReference type="InterPro" id="IPR049468">
    <property type="entry name" value="Restrct_endonuc-II-like_dom"/>
</dbReference>
<evidence type="ECO:0000259" key="3">
    <source>
        <dbReference type="Pfam" id="PF18741"/>
    </source>
</evidence>
<evidence type="ECO:0000313" key="5">
    <source>
        <dbReference type="Proteomes" id="UP001596020"/>
    </source>
</evidence>
<accession>A0ABV9K7K3</accession>
<reference evidence="5" key="1">
    <citation type="journal article" date="2019" name="Int. J. Syst. Evol. Microbiol.">
        <title>The Global Catalogue of Microorganisms (GCM) 10K type strain sequencing project: providing services to taxonomists for standard genome sequencing and annotation.</title>
        <authorList>
            <consortium name="The Broad Institute Genomics Platform"/>
            <consortium name="The Broad Institute Genome Sequencing Center for Infectious Disease"/>
            <person name="Wu L."/>
            <person name="Ma J."/>
        </authorList>
    </citation>
    <scope>NUCLEOTIDE SEQUENCE [LARGE SCALE GENOMIC DNA]</scope>
    <source>
        <strain evidence="5">CGMCC 4.7357</strain>
    </source>
</reference>
<dbReference type="InterPro" id="IPR011335">
    <property type="entry name" value="Restrct_endonuc-II-like"/>
</dbReference>
<protein>
    <submittedName>
        <fullName evidence="4">DUF4011 domain-containing protein</fullName>
    </submittedName>
</protein>
<evidence type="ECO:0000259" key="2">
    <source>
        <dbReference type="Pfam" id="PF13087"/>
    </source>
</evidence>
<dbReference type="Gene3D" id="3.40.50.300">
    <property type="entry name" value="P-loop containing nucleotide triphosphate hydrolases"/>
    <property type="match status" value="3"/>
</dbReference>
<keyword evidence="5" id="KW-1185">Reference proteome</keyword>
<evidence type="ECO:0000259" key="1">
    <source>
        <dbReference type="Pfam" id="PF13086"/>
    </source>
</evidence>
<dbReference type="InterPro" id="IPR027417">
    <property type="entry name" value="P-loop_NTPase"/>
</dbReference>
<dbReference type="InterPro" id="IPR047187">
    <property type="entry name" value="SF1_C_Upf1"/>
</dbReference>
<comment type="caution">
    <text evidence="4">The sequence shown here is derived from an EMBL/GenBank/DDBJ whole genome shotgun (WGS) entry which is preliminary data.</text>
</comment>
<organism evidence="4 5">
    <name type="scientific">Falsiporphyromonas endometrii</name>
    <dbReference type="NCBI Taxonomy" id="1387297"/>
    <lineage>
        <taxon>Bacteria</taxon>
        <taxon>Pseudomonadati</taxon>
        <taxon>Bacteroidota</taxon>
        <taxon>Bacteroidia</taxon>
        <taxon>Bacteroidales</taxon>
        <taxon>Porphyromonadaceae</taxon>
        <taxon>Falsiporphyromonas</taxon>
    </lineage>
</organism>
<dbReference type="InterPro" id="IPR041679">
    <property type="entry name" value="DNA2/NAM7-like_C"/>
</dbReference>
<feature type="domain" description="DNA2/NAM7 helicase-like C-terminal" evidence="2">
    <location>
        <begin position="1375"/>
        <end position="1568"/>
    </location>
</feature>
<dbReference type="Pfam" id="PF13195">
    <property type="entry name" value="DUF4011"/>
    <property type="match status" value="1"/>
</dbReference>
<dbReference type="InterPro" id="IPR045055">
    <property type="entry name" value="DNA2/NAM7-like"/>
</dbReference>
<dbReference type="Pfam" id="PF18741">
    <property type="entry name" value="MTES_1575"/>
    <property type="match status" value="1"/>
</dbReference>
<dbReference type="PANTHER" id="PTHR10887:SF530">
    <property type="entry name" value="SUPERFAMILY I DNA HELICASES"/>
    <property type="match status" value="1"/>
</dbReference>
<dbReference type="SUPFAM" id="SSF52540">
    <property type="entry name" value="P-loop containing nucleoside triphosphate hydrolases"/>
    <property type="match status" value="1"/>
</dbReference>
<dbReference type="EMBL" id="JBHSGO010000180">
    <property type="protein sequence ID" value="MFC4666175.1"/>
    <property type="molecule type" value="Genomic_DNA"/>
</dbReference>
<dbReference type="InterPro" id="IPR025103">
    <property type="entry name" value="DUF4011"/>
</dbReference>
<dbReference type="PANTHER" id="PTHR10887">
    <property type="entry name" value="DNA2/NAM7 HELICASE FAMILY"/>
    <property type="match status" value="1"/>
</dbReference>
<dbReference type="InterPro" id="IPR041677">
    <property type="entry name" value="DNA2/NAM7_AAA_11"/>
</dbReference>
<dbReference type="CDD" id="cd18808">
    <property type="entry name" value="SF1_C_Upf1"/>
    <property type="match status" value="1"/>
</dbReference>
<dbReference type="RefSeq" id="WP_380078987.1">
    <property type="nucleotide sequence ID" value="NZ_JBHSGO010000180.1"/>
</dbReference>
<proteinExistence type="predicted"/>
<dbReference type="Gene3D" id="3.10.620.30">
    <property type="match status" value="1"/>
</dbReference>
<dbReference type="Pfam" id="PF13086">
    <property type="entry name" value="AAA_11"/>
    <property type="match status" value="1"/>
</dbReference>